<evidence type="ECO:0000313" key="1">
    <source>
        <dbReference type="EMBL" id="DBA55832.1"/>
    </source>
</evidence>
<reference evidence="1" key="2">
    <citation type="submission" date="2024-05" db="EMBL/GenBank/DDBJ databases">
        <authorList>
            <person name="Matrishin C.B."/>
            <person name="Kauffman K.M."/>
        </authorList>
    </citation>
    <scope>NUCLEOTIDE SEQUENCE</scope>
</reference>
<accession>A0AAT9JDG6</accession>
<organism evidence="1">
    <name type="scientific">Porphyromonas phage phage024a_F0570</name>
    <dbReference type="NCBI Taxonomy" id="3154114"/>
    <lineage>
        <taxon>Viruses</taxon>
        <taxon>Duplodnaviria</taxon>
        <taxon>Heunggongvirae</taxon>
        <taxon>Uroviricota</taxon>
        <taxon>Caudoviricetes</taxon>
        <taxon>Nixviridae</taxon>
        <taxon>Schifferlevirus</taxon>
        <taxon>Schifferlevirus pging00Q</taxon>
    </lineage>
</organism>
<proteinExistence type="predicted"/>
<reference evidence="1" key="1">
    <citation type="journal article" date="2023" name="Microbiome">
        <title>Phages are unrecognized players in the ecology of the oral pathogen Porphyromonas gingivalis.</title>
        <authorList>
            <person name="Matrishin C.B."/>
            <person name="Haase E.M."/>
            <person name="Dewhirst F.E."/>
            <person name="Mark Welch J.L."/>
            <person name="Miranda-Sanchez F."/>
            <person name="Chen T."/>
            <person name="MacFarland D.C."/>
            <person name="Kauffman K.M."/>
        </authorList>
    </citation>
    <scope>NUCLEOTIDE SEQUENCE</scope>
</reference>
<name>A0AAT9JDG6_9CAUD</name>
<dbReference type="EMBL" id="BK068105">
    <property type="protein sequence ID" value="DBA55832.1"/>
    <property type="molecule type" value="Genomic_DNA"/>
</dbReference>
<sequence length="51" mass="6095">MFVYLLDVVGRCWFCGCFCWTQVIFCWKGAFPTPVQQNQQPYPHRPTRLIL</sequence>
<protein>
    <submittedName>
        <fullName evidence="1">Uncharacterized protein</fullName>
    </submittedName>
</protein>